<keyword evidence="15" id="KW-0325">Glycoprotein</keyword>
<reference evidence="19" key="1">
    <citation type="journal article" date="2004" name="J. Virol.">
        <title>Phylogenetic analysis of clinical herpes simplex virus type 1 isolates identified three genetic groups and recombinant viruses.</title>
        <authorList>
            <person name="Norberg P.R."/>
            <person name="Bergstrom T."/>
            <person name="Kekabdar E."/>
            <person name="Lindh M."/>
            <person name="Liljeqvist J.A."/>
        </authorList>
    </citation>
    <scope>NUCLEOTIDE SEQUENCE</scope>
    <source>
        <strain evidence="19">993626</strain>
    </source>
</reference>
<organism evidence="19">
    <name type="scientific">Human herpesvirus 1</name>
    <name type="common">HHV-1</name>
    <name type="synonym">Human herpes simplex virus 1</name>
    <dbReference type="NCBI Taxonomy" id="10298"/>
    <lineage>
        <taxon>Viruses</taxon>
        <taxon>Duplodnaviria</taxon>
        <taxon>Heunggongvirae</taxon>
        <taxon>Peploviricota</taxon>
        <taxon>Herviviricetes</taxon>
        <taxon>Herpesvirales</taxon>
        <taxon>Orthoherpesviridae</taxon>
        <taxon>Alphaherpesvirinae</taxon>
        <taxon>Simplexvirus</taxon>
        <taxon>Simplexvirus humanalpha1</taxon>
    </lineage>
</organism>
<proteinExistence type="inferred from homology"/>
<dbReference type="Pfam" id="PF01688">
    <property type="entry name" value="Herpes_gI"/>
    <property type="match status" value="1"/>
</dbReference>
<evidence type="ECO:0000256" key="3">
    <source>
        <dbReference type="ARBA" id="ARBA00004381"/>
    </source>
</evidence>
<evidence type="ECO:0000256" key="12">
    <source>
        <dbReference type="ARBA" id="ARBA00022879"/>
    </source>
</evidence>
<keyword evidence="7" id="KW-1032">Host cell membrane</keyword>
<evidence type="ECO:0000256" key="6">
    <source>
        <dbReference type="ARBA" id="ARBA00013983"/>
    </source>
</evidence>
<feature type="transmembrane region" description="Helical" evidence="18">
    <location>
        <begin position="309"/>
        <end position="331"/>
    </location>
</feature>
<dbReference type="IntAct" id="Q702W3">
    <property type="interactions" value="1"/>
</dbReference>
<evidence type="ECO:0000313" key="19">
    <source>
        <dbReference type="EMBL" id="CAF24842.1"/>
    </source>
</evidence>
<comment type="subcellular location">
    <subcellularLocation>
        <location evidence="1">Host Golgi apparatus</location>
    </subcellularLocation>
    <subcellularLocation>
        <location evidence="2">Host cell junction</location>
    </subcellularLocation>
    <subcellularLocation>
        <location evidence="4">Host cell membrane</location>
        <topology evidence="4">Single-pass type I membrane protein</topology>
    </subcellularLocation>
    <subcellularLocation>
        <location evidence="3">Virion membrane</location>
        <topology evidence="3">Single-pass membrane protein</topology>
    </subcellularLocation>
</comment>
<evidence type="ECO:0000256" key="2">
    <source>
        <dbReference type="ARBA" id="ARBA00004315"/>
    </source>
</evidence>
<name>Q702W3_HHV1</name>
<evidence type="ECO:0000256" key="7">
    <source>
        <dbReference type="ARBA" id="ARBA00022511"/>
    </source>
</evidence>
<keyword evidence="8 18" id="KW-0812">Transmembrane</keyword>
<dbReference type="GO" id="GO:0055036">
    <property type="term" value="C:virion membrane"/>
    <property type="evidence" value="ECO:0007669"/>
    <property type="project" value="UniProtKB-SubCell"/>
</dbReference>
<evidence type="ECO:0000256" key="15">
    <source>
        <dbReference type="ARBA" id="ARBA00023180"/>
    </source>
</evidence>
<keyword evidence="13" id="KW-1031">Host cell junction</keyword>
<dbReference type="GO" id="GO:0044177">
    <property type="term" value="C:host cell Golgi apparatus"/>
    <property type="evidence" value="ECO:0007669"/>
    <property type="project" value="UniProtKB-SubCell"/>
</dbReference>
<dbReference type="InterPro" id="IPR002874">
    <property type="entry name" value="Herpes_gI"/>
</dbReference>
<keyword evidence="9" id="KW-1040">Host Golgi apparatus</keyword>
<evidence type="ECO:0000256" key="4">
    <source>
        <dbReference type="ARBA" id="ARBA00004402"/>
    </source>
</evidence>
<keyword evidence="12" id="KW-0261">Viral envelope protein</keyword>
<evidence type="ECO:0000256" key="11">
    <source>
        <dbReference type="ARBA" id="ARBA00022870"/>
    </source>
</evidence>
<evidence type="ECO:0000256" key="9">
    <source>
        <dbReference type="ARBA" id="ARBA00022812"/>
    </source>
</evidence>
<feature type="region of interest" description="Disordered" evidence="17">
    <location>
        <begin position="368"/>
        <end position="425"/>
    </location>
</feature>
<sequence length="425" mass="44807">MPCRPLQGLVLVGLWVCATSLVVRGPTVSLVSNSFVDAGALGPDGVVEEDLLILGELRFVGDQVPHTTYYDGVVELWHYPMGHKCPRVVHVVTVTACPRRPAVAFALCRATDSTHSPAYPTLELNLAQQPLLRVRRATRDYAGVYVLRVWVGDAPNASLFVLGMAIAAEGTLAYNGSAHGSCDPKLLPSSAPRLAPASVYQPAPNPASTPSTTTSTPSTTTSTPSTTTSTPSTTTSTPLTTTSTPSTTTSTPSTTTSTPSTTIPAPQASTTPFPTGDPKPQPHGVNHEPPSNATRATRDSRYALTVTQIIQIAIPASIIALVFLGSCICFIHRCQRRYRRSRRPIYSPQIPTGISCAVNEAAMARLGAELKSHPSTPPKSRRRSSRTPMPSLTAIAEESEPAGAAGLPTPPVDPTTSTPTPPLLV</sequence>
<keyword evidence="18" id="KW-1133">Transmembrane helix</keyword>
<evidence type="ECO:0000256" key="14">
    <source>
        <dbReference type="ARBA" id="ARBA00023136"/>
    </source>
</evidence>
<dbReference type="EMBL" id="AJ626556">
    <property type="protein sequence ID" value="CAF24842.1"/>
    <property type="molecule type" value="Genomic_DNA"/>
</dbReference>
<feature type="compositionally biased region" description="Pro residues" evidence="17">
    <location>
        <begin position="408"/>
        <end position="425"/>
    </location>
</feature>
<keyword evidence="10" id="KW-0946">Virion</keyword>
<evidence type="ECO:0000256" key="18">
    <source>
        <dbReference type="SAM" id="Phobius"/>
    </source>
</evidence>
<feature type="compositionally biased region" description="Low complexity" evidence="17">
    <location>
        <begin position="206"/>
        <end position="272"/>
    </location>
</feature>
<gene>
    <name evidence="19" type="primary">US7</name>
</gene>
<accession>Q702W3</accession>
<evidence type="ECO:0000256" key="8">
    <source>
        <dbReference type="ARBA" id="ARBA00022692"/>
    </source>
</evidence>
<evidence type="ECO:0000256" key="17">
    <source>
        <dbReference type="SAM" id="MobiDB-lite"/>
    </source>
</evidence>
<keyword evidence="14 18" id="KW-0472">Membrane</keyword>
<dbReference type="MINT" id="Q702W3"/>
<dbReference type="GO" id="GO:0043657">
    <property type="term" value="C:host cell"/>
    <property type="evidence" value="ECO:0007669"/>
    <property type="project" value="InterPro"/>
</dbReference>
<comment type="function">
    <text evidence="16">In epithelial cells, the heterodimer gE/gI is required for the cell-to-cell spread of the virus, by sorting nascent virions to cell junctions. Once the virus reaches the cell junctions, virus particles can spread to adjacent cells extremely rapidly through interactions with cellular receptors that accumulate at these junctions. Implicated in basolateral spread in polarized cells. In neuronal cells, gE/gI is essential for the anterograde spread of the infection throughout the host nervous system. Together with US9, the heterodimer gE/gI is involved in the sorting and transport of viral structural components toward axon tips.</text>
</comment>
<organismHost>
    <name type="scientific">Homo sapiens</name>
    <name type="common">Human</name>
    <dbReference type="NCBI Taxonomy" id="9606"/>
</organismHost>
<dbReference type="GO" id="GO:0044156">
    <property type="term" value="C:host cell junction"/>
    <property type="evidence" value="ECO:0007669"/>
    <property type="project" value="UniProtKB-SubCell"/>
</dbReference>
<evidence type="ECO:0000256" key="1">
    <source>
        <dbReference type="ARBA" id="ARBA00004136"/>
    </source>
</evidence>
<comment type="similarity">
    <text evidence="5">Belongs to the alphaherpesvirinae glycoprotein I family.</text>
</comment>
<evidence type="ECO:0000256" key="13">
    <source>
        <dbReference type="ARBA" id="ARBA00023081"/>
    </source>
</evidence>
<feature type="region of interest" description="Disordered" evidence="17">
    <location>
        <begin position="195"/>
        <end position="297"/>
    </location>
</feature>
<dbReference type="GO" id="GO:0019031">
    <property type="term" value="C:viral envelope"/>
    <property type="evidence" value="ECO:0007669"/>
    <property type="project" value="UniProtKB-KW"/>
</dbReference>
<evidence type="ECO:0000256" key="10">
    <source>
        <dbReference type="ARBA" id="ARBA00022844"/>
    </source>
</evidence>
<keyword evidence="11" id="KW-1043">Host membrane</keyword>
<protein>
    <recommendedName>
        <fullName evidence="6">Envelope glycoprotein I</fullName>
    </recommendedName>
</protein>
<evidence type="ECO:0000256" key="5">
    <source>
        <dbReference type="ARBA" id="ARBA00005825"/>
    </source>
</evidence>
<evidence type="ECO:0000256" key="16">
    <source>
        <dbReference type="ARBA" id="ARBA00025134"/>
    </source>
</evidence>